<name>V4TDP2_CITCL</name>
<dbReference type="InParanoid" id="V4TDP2"/>
<dbReference type="AlphaFoldDB" id="V4TDP2"/>
<proteinExistence type="predicted"/>
<protein>
    <submittedName>
        <fullName evidence="1">Uncharacterized protein</fullName>
    </submittedName>
</protein>
<sequence>ACHTKAEYEEYGASICRSNPVFKGMY</sequence>
<dbReference type="KEGG" id="cic:CICLE_v100319542m"/>
<dbReference type="STRING" id="85681.V4TDP2"/>
<dbReference type="Gramene" id="ESR51422">
    <property type="protein sequence ID" value="ESR51422"/>
    <property type="gene ID" value="CICLE_v100319542mg"/>
</dbReference>
<evidence type="ECO:0000313" key="2">
    <source>
        <dbReference type="Proteomes" id="UP000030687"/>
    </source>
</evidence>
<gene>
    <name evidence="1" type="ORF">CICLE_v100319542mg</name>
</gene>
<feature type="non-terminal residue" evidence="1">
    <location>
        <position position="1"/>
    </location>
</feature>
<keyword evidence="2" id="KW-1185">Reference proteome</keyword>
<organism evidence="1 2">
    <name type="scientific">Citrus clementina</name>
    <name type="common">Clementine</name>
    <name type="synonym">Citrus deliciosa x Citrus sinensis</name>
    <dbReference type="NCBI Taxonomy" id="85681"/>
    <lineage>
        <taxon>Eukaryota</taxon>
        <taxon>Viridiplantae</taxon>
        <taxon>Streptophyta</taxon>
        <taxon>Embryophyta</taxon>
        <taxon>Tracheophyta</taxon>
        <taxon>Spermatophyta</taxon>
        <taxon>Magnoliopsida</taxon>
        <taxon>eudicotyledons</taxon>
        <taxon>Gunneridae</taxon>
        <taxon>Pentapetalae</taxon>
        <taxon>rosids</taxon>
        <taxon>malvids</taxon>
        <taxon>Sapindales</taxon>
        <taxon>Rutaceae</taxon>
        <taxon>Aurantioideae</taxon>
        <taxon>Citrus</taxon>
    </lineage>
</organism>
<dbReference type="Proteomes" id="UP000030687">
    <property type="component" value="Unassembled WGS sequence"/>
</dbReference>
<accession>V4TDP2</accession>
<evidence type="ECO:0000313" key="1">
    <source>
        <dbReference type="EMBL" id="ESR51422.1"/>
    </source>
</evidence>
<reference evidence="1 2" key="1">
    <citation type="submission" date="2013-10" db="EMBL/GenBank/DDBJ databases">
        <authorList>
            <consortium name="International Citrus Genome Consortium"/>
            <person name="Jenkins J."/>
            <person name="Schmutz J."/>
            <person name="Prochnik S."/>
            <person name="Rokhsar D."/>
            <person name="Gmitter F."/>
            <person name="Ollitrault P."/>
            <person name="Machado M."/>
            <person name="Talon M."/>
            <person name="Wincker P."/>
            <person name="Jaillon O."/>
            <person name="Morgante M."/>
        </authorList>
    </citation>
    <scope>NUCLEOTIDE SEQUENCE</scope>
    <source>
        <strain evidence="2">cv. Clemenules</strain>
    </source>
</reference>
<dbReference type="EMBL" id="KI536726">
    <property type="protein sequence ID" value="ESR51422.1"/>
    <property type="molecule type" value="Genomic_DNA"/>
</dbReference>